<evidence type="ECO:0000256" key="1">
    <source>
        <dbReference type="SAM" id="MobiDB-lite"/>
    </source>
</evidence>
<feature type="compositionally biased region" description="Gly residues" evidence="1">
    <location>
        <begin position="1151"/>
        <end position="1161"/>
    </location>
</feature>
<gene>
    <name evidence="2" type="ORF">GJ744_006728</name>
</gene>
<feature type="compositionally biased region" description="Polar residues" evidence="1">
    <location>
        <begin position="243"/>
        <end position="252"/>
    </location>
</feature>
<feature type="region of interest" description="Disordered" evidence="1">
    <location>
        <begin position="588"/>
        <end position="645"/>
    </location>
</feature>
<feature type="compositionally biased region" description="Polar residues" evidence="1">
    <location>
        <begin position="677"/>
        <end position="706"/>
    </location>
</feature>
<feature type="compositionally biased region" description="Basic and acidic residues" evidence="1">
    <location>
        <begin position="907"/>
        <end position="918"/>
    </location>
</feature>
<feature type="region of interest" description="Disordered" evidence="1">
    <location>
        <begin position="350"/>
        <end position="380"/>
    </location>
</feature>
<evidence type="ECO:0000313" key="3">
    <source>
        <dbReference type="Proteomes" id="UP000606974"/>
    </source>
</evidence>
<feature type="compositionally biased region" description="Basic and acidic residues" evidence="1">
    <location>
        <begin position="591"/>
        <end position="603"/>
    </location>
</feature>
<dbReference type="Proteomes" id="UP000606974">
    <property type="component" value="Unassembled WGS sequence"/>
</dbReference>
<feature type="compositionally biased region" description="Basic and acidic residues" evidence="1">
    <location>
        <begin position="873"/>
        <end position="885"/>
    </location>
</feature>
<feature type="region of interest" description="Disordered" evidence="1">
    <location>
        <begin position="1135"/>
        <end position="1183"/>
    </location>
</feature>
<feature type="compositionally biased region" description="Basic and acidic residues" evidence="1">
    <location>
        <begin position="1135"/>
        <end position="1150"/>
    </location>
</feature>
<feature type="region of interest" description="Disordered" evidence="1">
    <location>
        <begin position="547"/>
        <end position="573"/>
    </location>
</feature>
<feature type="region of interest" description="Disordered" evidence="1">
    <location>
        <begin position="181"/>
        <end position="336"/>
    </location>
</feature>
<feature type="compositionally biased region" description="Low complexity" evidence="1">
    <location>
        <begin position="707"/>
        <end position="716"/>
    </location>
</feature>
<dbReference type="EMBL" id="JAACFV010000030">
    <property type="protein sequence ID" value="KAF7510449.1"/>
    <property type="molecule type" value="Genomic_DNA"/>
</dbReference>
<sequence>MEQVEAPRIRPGVRGSFDEETCRMRLDRLGREHVPRYPFEHGIQQIYAILLGEYGRSQIADVISVLHELLEDESIEGYIWRSWRHEWRHRNDDILNPFVPAVGDFVLPPPTSKGIRALKAANFSATEGQVLPSSRSSVIDHDEELPSYISSQSLAQFPAQFCDHERTFDAGSVVNHEIVQETRQDENQQSKSDSQQHMRPSNEEDPNDQPVRNENDILSSKTNEDDEDLSQQSPLKSDEVGQPSDQGNSGVQAEQVGHSLDEDDDNGPDKDSQQEFASVTNSDGHHDDPNLLNFEMLDMRPGLLSQHRRTQSEPTDTLVLRPVHSGAPSSDIGRDVEMPYRRWSEYLEPGNEHEAEPGGRPANSTPRAQQADASLDEDEPATCSAVLHMPFASPMSDAEFNEELLDKSETHPAPSAGQQEKTDDDIQQLLPDAAYIDQAVPLPLSMVRSYTAEKTTASIDTASDHASLHSWRGDKSDSIEANQREISVINGEVVSHALQQSVSPTPGRFPIDSPGEEEISQIRSHKCELNDHRDGVRCSRISAERYPIDGHESSHGNHRTSMLLSRKETQPSQLLRRGRSLLHHLPKLFRKGRESKQTNHQDPDSIEGSSSTIAGLFRRRSTKTGLRSKIGIGSRPKPGPNRTTPIFSFDGACDEDDTMSTIPAVDLNKALPPQPLLTKSETPATCGTNTPSLAHSYESKTQPSTASTLSSDLSRVSSKKRFHRTTHDLVHPEMAGSRAPSPLHELDADKLLVASKYDPLASPKEPGTPMTFSSFNNANPFMDQYDEFIPPMPVLAIPELRSPDPVKSSRAYGIPQSRSDGQIYSPKPLQVEYTGSKYQVGQSDGTDERCTTTSRGRIPSRDVPQPTATLPSVDEKSAARGAESRKRSRSPVKRFLGLGKSQSMKDIPQDKEANDESDKKAGLKLWGDRLRHGFLVSISLPTIQRILMDFWTNTEPKANTNTPQPEVGRSRAPSQSTFPISIPPTRQAKIQAEVELMICVTANKFLKYQQKAGLMSRESVAKIVSQWKQKNRPQVLEFQFDQATQRDLVLYNINSFKFYGEAQTSPMVLNATMYAWKVLAKEMSVRTFCAPDSVIRKHLHDSHKVLEMLGAGLPTFLALQELQVGALKEMAEKQKVKVERRRQREKEKEAGGSGTMAGSGTGSAKTRKFTPPTPTASSFTWTPMGAFVDEETLFESQFET</sequence>
<protein>
    <submittedName>
        <fullName evidence="2">Uncharacterized protein</fullName>
    </submittedName>
</protein>
<feature type="region of interest" description="Disordered" evidence="1">
    <location>
        <begin position="672"/>
        <end position="742"/>
    </location>
</feature>
<feature type="compositionally biased region" description="Polar residues" evidence="1">
    <location>
        <begin position="210"/>
        <end position="221"/>
    </location>
</feature>
<reference evidence="2" key="1">
    <citation type="submission" date="2020-02" db="EMBL/GenBank/DDBJ databases">
        <authorList>
            <person name="Palmer J.M."/>
        </authorList>
    </citation>
    <scope>NUCLEOTIDE SEQUENCE</scope>
    <source>
        <strain evidence="2">EPUS1.4</strain>
        <tissue evidence="2">Thallus</tissue>
    </source>
</reference>
<accession>A0A8H7ALN4</accession>
<feature type="compositionally biased region" description="Polar residues" evidence="1">
    <location>
        <begin position="362"/>
        <end position="372"/>
    </location>
</feature>
<organism evidence="2 3">
    <name type="scientific">Endocarpon pusillum</name>
    <dbReference type="NCBI Taxonomy" id="364733"/>
    <lineage>
        <taxon>Eukaryota</taxon>
        <taxon>Fungi</taxon>
        <taxon>Dikarya</taxon>
        <taxon>Ascomycota</taxon>
        <taxon>Pezizomycotina</taxon>
        <taxon>Eurotiomycetes</taxon>
        <taxon>Chaetothyriomycetidae</taxon>
        <taxon>Verrucariales</taxon>
        <taxon>Verrucariaceae</taxon>
        <taxon>Endocarpon</taxon>
    </lineage>
</organism>
<comment type="caution">
    <text evidence="2">The sequence shown here is derived from an EMBL/GenBank/DDBJ whole genome shotgun (WGS) entry which is preliminary data.</text>
</comment>
<feature type="compositionally biased region" description="Basic and acidic residues" evidence="1">
    <location>
        <begin position="181"/>
        <end position="202"/>
    </location>
</feature>
<evidence type="ECO:0000313" key="2">
    <source>
        <dbReference type="EMBL" id="KAF7510449.1"/>
    </source>
</evidence>
<dbReference type="OrthoDB" id="5229017at2759"/>
<feature type="region of interest" description="Disordered" evidence="1">
    <location>
        <begin position="957"/>
        <end position="981"/>
    </location>
</feature>
<proteinExistence type="predicted"/>
<dbReference type="AlphaFoldDB" id="A0A8H7ALN4"/>
<keyword evidence="3" id="KW-1185">Reference proteome</keyword>
<feature type="region of interest" description="Disordered" evidence="1">
    <location>
        <begin position="800"/>
        <end position="918"/>
    </location>
</feature>
<name>A0A8H7ALN4_9EURO</name>